<dbReference type="AlphaFoldDB" id="A0A916DS26"/>
<dbReference type="GO" id="GO:0004519">
    <property type="term" value="F:endonuclease activity"/>
    <property type="evidence" value="ECO:0007669"/>
    <property type="project" value="UniProtKB-KW"/>
</dbReference>
<keyword evidence="2" id="KW-0255">Endonuclease</keyword>
<accession>A0A916DS26</accession>
<keyword evidence="2" id="KW-0540">Nuclease</keyword>
<dbReference type="CDD" id="cd00085">
    <property type="entry name" value="HNHc"/>
    <property type="match status" value="1"/>
</dbReference>
<dbReference type="InterPro" id="IPR002711">
    <property type="entry name" value="HNH"/>
</dbReference>
<keyword evidence="3" id="KW-1185">Reference proteome</keyword>
<gene>
    <name evidence="2" type="ORF">AsAng_0023300</name>
</gene>
<dbReference type="Pfam" id="PF01844">
    <property type="entry name" value="HNH"/>
    <property type="match status" value="1"/>
</dbReference>
<dbReference type="Gene3D" id="1.10.30.50">
    <property type="match status" value="1"/>
</dbReference>
<dbReference type="GO" id="GO:0008270">
    <property type="term" value="F:zinc ion binding"/>
    <property type="evidence" value="ECO:0007669"/>
    <property type="project" value="InterPro"/>
</dbReference>
<dbReference type="InterPro" id="IPR003615">
    <property type="entry name" value="HNH_nuc"/>
</dbReference>
<name>A0A916DS26_9BACT</name>
<sequence>MRPIERGNIPRDDNDQIITVSNHRQWRKHLIDRIGKYCSYCEMALYDSPQVEHVIAQNIDSSRNLDWDNLVLACGPCNRTKSNTPCPPETHYLPDIHNTYLAFGHYLGNNTKTGEPAAYITTKSSSHSLMQIDKAINTINLCGLNKDTSSDVRTACDFRWKYRLEAITSALLWKQKWDDWGSHSHSQDFINLLCDAALGKGFFSIWFYIFEAEPSIKKSLIEAFPNTALDCFDSSNDYNPVARNAPDDI</sequence>
<dbReference type="Proteomes" id="UP001060919">
    <property type="component" value="Chromosome"/>
</dbReference>
<organism evidence="2 3">
    <name type="scientific">Aureispira anguillae</name>
    <dbReference type="NCBI Taxonomy" id="2864201"/>
    <lineage>
        <taxon>Bacteria</taxon>
        <taxon>Pseudomonadati</taxon>
        <taxon>Bacteroidota</taxon>
        <taxon>Saprospiria</taxon>
        <taxon>Saprospirales</taxon>
        <taxon>Saprospiraceae</taxon>
        <taxon>Aureispira</taxon>
    </lineage>
</organism>
<evidence type="ECO:0000313" key="3">
    <source>
        <dbReference type="Proteomes" id="UP001060919"/>
    </source>
</evidence>
<keyword evidence="2" id="KW-0378">Hydrolase</keyword>
<proteinExistence type="predicted"/>
<evidence type="ECO:0000313" key="2">
    <source>
        <dbReference type="EMBL" id="BDS11616.1"/>
    </source>
</evidence>
<dbReference type="SMART" id="SM00507">
    <property type="entry name" value="HNHc"/>
    <property type="match status" value="1"/>
</dbReference>
<dbReference type="RefSeq" id="WP_264792772.1">
    <property type="nucleotide sequence ID" value="NZ_AP026867.1"/>
</dbReference>
<evidence type="ECO:0000259" key="1">
    <source>
        <dbReference type="SMART" id="SM00507"/>
    </source>
</evidence>
<dbReference type="GO" id="GO:0003676">
    <property type="term" value="F:nucleic acid binding"/>
    <property type="evidence" value="ECO:0007669"/>
    <property type="project" value="InterPro"/>
</dbReference>
<dbReference type="KEGG" id="aup:AsAng_0023300"/>
<protein>
    <submittedName>
        <fullName evidence="2">HNH endonuclease</fullName>
    </submittedName>
</protein>
<feature type="domain" description="HNH nuclease" evidence="1">
    <location>
        <begin position="25"/>
        <end position="79"/>
    </location>
</feature>
<dbReference type="EMBL" id="AP026867">
    <property type="protein sequence ID" value="BDS11616.1"/>
    <property type="molecule type" value="Genomic_DNA"/>
</dbReference>
<reference evidence="2" key="1">
    <citation type="submission" date="2022-09" db="EMBL/GenBank/DDBJ databases">
        <title>Aureispira anguillicida sp. nov., isolated from Leptocephalus of Japanese eel Anguilla japonica.</title>
        <authorList>
            <person name="Yuasa K."/>
            <person name="Mekata T."/>
            <person name="Ikunari K."/>
        </authorList>
    </citation>
    <scope>NUCLEOTIDE SEQUENCE</scope>
    <source>
        <strain evidence="2">EL160426</strain>
    </source>
</reference>